<reference evidence="3" key="1">
    <citation type="journal article" date="2019" name="Int. J. Syst. Evol. Microbiol.">
        <title>The Global Catalogue of Microorganisms (GCM) 10K type strain sequencing project: providing services to taxonomists for standard genome sequencing and annotation.</title>
        <authorList>
            <consortium name="The Broad Institute Genomics Platform"/>
            <consortium name="The Broad Institute Genome Sequencing Center for Infectious Disease"/>
            <person name="Wu L."/>
            <person name="Ma J."/>
        </authorList>
    </citation>
    <scope>NUCLEOTIDE SEQUENCE [LARGE SCALE GENOMIC DNA]</scope>
    <source>
        <strain evidence="3">JCM 4505</strain>
    </source>
</reference>
<sequence length="250" mass="26859">MAAEVVDLEAAARGAELGVVARDLEVGDDELVLQGTADAHDAADGDLVERRRAAVVAAAVAGRRGLLRHAALLLRHERLLRLVLRLLRLLLLGGLVLRLLLVLRRLLLVVGLVLLVPGGLLRLVGRRLERRGLALRGRGLEGRLLLSRHAGARIQPRAVRRVAQVDRRTGHELRLLDPRTVHVGAVGAAVVLDGPNPAVPADGGVPPGHAGVIDHHVSLGIAPQRVRPGRIERPGPSVQFQYEFRHSSPT</sequence>
<dbReference type="Proteomes" id="UP001501867">
    <property type="component" value="Unassembled WGS sequence"/>
</dbReference>
<keyword evidence="1" id="KW-0812">Transmembrane</keyword>
<evidence type="ECO:0000313" key="2">
    <source>
        <dbReference type="EMBL" id="GAA0279464.1"/>
    </source>
</evidence>
<protein>
    <submittedName>
        <fullName evidence="2">Uncharacterized protein</fullName>
    </submittedName>
</protein>
<feature type="transmembrane region" description="Helical" evidence="1">
    <location>
        <begin position="106"/>
        <end position="124"/>
    </location>
</feature>
<gene>
    <name evidence="2" type="ORF">GCM10010302_16480</name>
</gene>
<organism evidence="2 3">
    <name type="scientific">Streptomyces polychromogenes</name>
    <dbReference type="NCBI Taxonomy" id="67342"/>
    <lineage>
        <taxon>Bacteria</taxon>
        <taxon>Bacillati</taxon>
        <taxon>Actinomycetota</taxon>
        <taxon>Actinomycetes</taxon>
        <taxon>Kitasatosporales</taxon>
        <taxon>Streptomycetaceae</taxon>
        <taxon>Streptomyces</taxon>
    </lineage>
</organism>
<comment type="caution">
    <text evidence="2">The sequence shown here is derived from an EMBL/GenBank/DDBJ whole genome shotgun (WGS) entry which is preliminary data.</text>
</comment>
<proteinExistence type="predicted"/>
<keyword evidence="3" id="KW-1185">Reference proteome</keyword>
<feature type="transmembrane region" description="Helical" evidence="1">
    <location>
        <begin position="82"/>
        <end position="100"/>
    </location>
</feature>
<evidence type="ECO:0000256" key="1">
    <source>
        <dbReference type="SAM" id="Phobius"/>
    </source>
</evidence>
<dbReference type="EMBL" id="BAAABV010000010">
    <property type="protein sequence ID" value="GAA0279464.1"/>
    <property type="molecule type" value="Genomic_DNA"/>
</dbReference>
<accession>A0ABP3EWN9</accession>
<keyword evidence="1" id="KW-1133">Transmembrane helix</keyword>
<name>A0ABP3EWN9_9ACTN</name>
<evidence type="ECO:0000313" key="3">
    <source>
        <dbReference type="Proteomes" id="UP001501867"/>
    </source>
</evidence>
<keyword evidence="1" id="KW-0472">Membrane</keyword>